<dbReference type="CDD" id="cd06267">
    <property type="entry name" value="PBP1_LacI_sugar_binding-like"/>
    <property type="match status" value="1"/>
</dbReference>
<comment type="caution">
    <text evidence="6">The sequence shown here is derived from an EMBL/GenBank/DDBJ whole genome shotgun (WGS) entry which is preliminary data.</text>
</comment>
<name>A0A5C5ZGC9_9BACT</name>
<evidence type="ECO:0000256" key="1">
    <source>
        <dbReference type="ARBA" id="ARBA00023015"/>
    </source>
</evidence>
<accession>A0A5C5ZGC9</accession>
<dbReference type="SUPFAM" id="SSF47413">
    <property type="entry name" value="lambda repressor-like DNA-binding domains"/>
    <property type="match status" value="1"/>
</dbReference>
<feature type="compositionally biased region" description="Polar residues" evidence="4">
    <location>
        <begin position="339"/>
        <end position="351"/>
    </location>
</feature>
<feature type="region of interest" description="Disordered" evidence="4">
    <location>
        <begin position="326"/>
        <end position="351"/>
    </location>
</feature>
<dbReference type="EMBL" id="SJPQ01000006">
    <property type="protein sequence ID" value="TWT86198.1"/>
    <property type="molecule type" value="Genomic_DNA"/>
</dbReference>
<keyword evidence="1" id="KW-0805">Transcription regulation</keyword>
<dbReference type="GO" id="GO:0000976">
    <property type="term" value="F:transcription cis-regulatory region binding"/>
    <property type="evidence" value="ECO:0007669"/>
    <property type="project" value="TreeGrafter"/>
</dbReference>
<dbReference type="Pfam" id="PF00356">
    <property type="entry name" value="LacI"/>
    <property type="match status" value="1"/>
</dbReference>
<sequence length="351" mass="38368">MGSIREIAREAGVSIATVSRVLNGNNTVKPELRLRVLETAEAKGYAPTVGKRTAERIALLYTDQFFLGSPYDSACIVGLGRAMRRSPYDLALLDMTRDRGVGESLKQFFARKGVCGAVVRSAVEQRAELVTMAAEGAPLVVIGDHFECDDLRFVYADSRAASREALEHLVSLGHQRIGFVTCDREDGDHNDRLGAYREVLEAAGVYREEDIHRVPPFRMDGSPLVRRILSKSDRPTALFIADPLVAVGVINEAQRLGASVPGDLSVIGFDDWDTRNTVLPRMSAVCQDSALIGEAAFDAVRAQVEEKPTPSMTAKAQEAWFEIHDTTAPPPSKVKRFFPSSSSASYATRPD</sequence>
<dbReference type="InterPro" id="IPR000843">
    <property type="entry name" value="HTH_LacI"/>
</dbReference>
<dbReference type="PRINTS" id="PR00036">
    <property type="entry name" value="HTHLACI"/>
</dbReference>
<dbReference type="OrthoDB" id="269117at2"/>
<dbReference type="PROSITE" id="PS00356">
    <property type="entry name" value="HTH_LACI_1"/>
    <property type="match status" value="1"/>
</dbReference>
<dbReference type="Gene3D" id="3.40.50.2300">
    <property type="match status" value="2"/>
</dbReference>
<dbReference type="Proteomes" id="UP000315440">
    <property type="component" value="Unassembled WGS sequence"/>
</dbReference>
<dbReference type="GO" id="GO:0003700">
    <property type="term" value="F:DNA-binding transcription factor activity"/>
    <property type="evidence" value="ECO:0007669"/>
    <property type="project" value="TreeGrafter"/>
</dbReference>
<evidence type="ECO:0000256" key="3">
    <source>
        <dbReference type="ARBA" id="ARBA00023163"/>
    </source>
</evidence>
<gene>
    <name evidence="6" type="primary">ccpA</name>
    <name evidence="6" type="ORF">Mal64_39410</name>
</gene>
<protein>
    <submittedName>
        <fullName evidence="6">Catabolite control protein A</fullName>
    </submittedName>
</protein>
<keyword evidence="7" id="KW-1185">Reference proteome</keyword>
<proteinExistence type="predicted"/>
<dbReference type="SUPFAM" id="SSF53822">
    <property type="entry name" value="Periplasmic binding protein-like I"/>
    <property type="match status" value="1"/>
</dbReference>
<dbReference type="RefSeq" id="WP_146403534.1">
    <property type="nucleotide sequence ID" value="NZ_SJPQ01000006.1"/>
</dbReference>
<evidence type="ECO:0000313" key="7">
    <source>
        <dbReference type="Proteomes" id="UP000315440"/>
    </source>
</evidence>
<evidence type="ECO:0000256" key="2">
    <source>
        <dbReference type="ARBA" id="ARBA00023125"/>
    </source>
</evidence>
<evidence type="ECO:0000313" key="6">
    <source>
        <dbReference type="EMBL" id="TWT86198.1"/>
    </source>
</evidence>
<dbReference type="PANTHER" id="PTHR30146:SF109">
    <property type="entry name" value="HTH-TYPE TRANSCRIPTIONAL REGULATOR GALS"/>
    <property type="match status" value="1"/>
</dbReference>
<dbReference type="PROSITE" id="PS50932">
    <property type="entry name" value="HTH_LACI_2"/>
    <property type="match status" value="1"/>
</dbReference>
<reference evidence="6 7" key="1">
    <citation type="submission" date="2019-02" db="EMBL/GenBank/DDBJ databases">
        <title>Deep-cultivation of Planctomycetes and their phenomic and genomic characterization uncovers novel biology.</title>
        <authorList>
            <person name="Wiegand S."/>
            <person name="Jogler M."/>
            <person name="Boedeker C."/>
            <person name="Pinto D."/>
            <person name="Vollmers J."/>
            <person name="Rivas-Marin E."/>
            <person name="Kohn T."/>
            <person name="Peeters S.H."/>
            <person name="Heuer A."/>
            <person name="Rast P."/>
            <person name="Oberbeckmann S."/>
            <person name="Bunk B."/>
            <person name="Jeske O."/>
            <person name="Meyerdierks A."/>
            <person name="Storesund J.E."/>
            <person name="Kallscheuer N."/>
            <person name="Luecker S."/>
            <person name="Lage O.M."/>
            <person name="Pohl T."/>
            <person name="Merkel B.J."/>
            <person name="Hornburger P."/>
            <person name="Mueller R.-W."/>
            <person name="Bruemmer F."/>
            <person name="Labrenz M."/>
            <person name="Spormann A.M."/>
            <person name="Op Den Camp H."/>
            <person name="Overmann J."/>
            <person name="Amann R."/>
            <person name="Jetten M.S.M."/>
            <person name="Mascher T."/>
            <person name="Medema M.H."/>
            <person name="Devos D.P."/>
            <person name="Kaster A.-K."/>
            <person name="Ovreas L."/>
            <person name="Rohde M."/>
            <person name="Galperin M.Y."/>
            <person name="Jogler C."/>
        </authorList>
    </citation>
    <scope>NUCLEOTIDE SEQUENCE [LARGE SCALE GENOMIC DNA]</scope>
    <source>
        <strain evidence="6 7">Mal64</strain>
    </source>
</reference>
<dbReference type="Gene3D" id="1.10.260.40">
    <property type="entry name" value="lambda repressor-like DNA-binding domains"/>
    <property type="match status" value="1"/>
</dbReference>
<dbReference type="AlphaFoldDB" id="A0A5C5ZGC9"/>
<dbReference type="CDD" id="cd01392">
    <property type="entry name" value="HTH_LacI"/>
    <property type="match status" value="1"/>
</dbReference>
<dbReference type="Pfam" id="PF13377">
    <property type="entry name" value="Peripla_BP_3"/>
    <property type="match status" value="1"/>
</dbReference>
<dbReference type="InterPro" id="IPR028082">
    <property type="entry name" value="Peripla_BP_I"/>
</dbReference>
<evidence type="ECO:0000259" key="5">
    <source>
        <dbReference type="PROSITE" id="PS50932"/>
    </source>
</evidence>
<feature type="domain" description="HTH lacI-type" evidence="5">
    <location>
        <begin position="3"/>
        <end position="55"/>
    </location>
</feature>
<dbReference type="InterPro" id="IPR010982">
    <property type="entry name" value="Lambda_DNA-bd_dom_sf"/>
</dbReference>
<evidence type="ECO:0000256" key="4">
    <source>
        <dbReference type="SAM" id="MobiDB-lite"/>
    </source>
</evidence>
<dbReference type="InterPro" id="IPR046335">
    <property type="entry name" value="LacI/GalR-like_sensor"/>
</dbReference>
<keyword evidence="2" id="KW-0238">DNA-binding</keyword>
<dbReference type="PANTHER" id="PTHR30146">
    <property type="entry name" value="LACI-RELATED TRANSCRIPTIONAL REPRESSOR"/>
    <property type="match status" value="1"/>
</dbReference>
<keyword evidence="3" id="KW-0804">Transcription</keyword>
<organism evidence="6 7">
    <name type="scientific">Pseudobythopirellula maris</name>
    <dbReference type="NCBI Taxonomy" id="2527991"/>
    <lineage>
        <taxon>Bacteria</taxon>
        <taxon>Pseudomonadati</taxon>
        <taxon>Planctomycetota</taxon>
        <taxon>Planctomycetia</taxon>
        <taxon>Pirellulales</taxon>
        <taxon>Lacipirellulaceae</taxon>
        <taxon>Pseudobythopirellula</taxon>
    </lineage>
</organism>
<dbReference type="SMART" id="SM00354">
    <property type="entry name" value="HTH_LACI"/>
    <property type="match status" value="1"/>
</dbReference>